<sequence length="477" mass="49160">MSLTSRNRFGLTAAYLAASLLLVSCGGGEGSSSAPSPSAAGPTPAVATSAAPSTAAETADPLDPDAFPDLSTMSQEEIDEWLASMQAEVDAIGGGDIGGPKAFPSPYPSLPQITMHADEGEWAAAGYEGGNATIARVEDFVDLVGRSADGKVFAYGGTEGIVGISVATGEQVWTYPAHGCSEGTWNGIALCGDSMKPGELVQAGKSVPMVFLDLGTGKVTAKITGMELRARTIRFVAADDKAGYFSINNFESDMAFGEVTMLAINAKGQGIWLHRTGVDHVATPIGLVAGNRVAIMAGTNGVYSFDRATGEGAASNAGGRYLASFYHDVYSGISGLTPAYFDYVGNEVSDPGYTASIVPSRALPALADVTLEGDDFNITYAYGPDGTFLLQSDPASFSSNPALVAKNGTPLPEGDIETISVDGKVVVYTDGKLFSGETAEEIPGFRAAGVGDVRIVDGIIVARNDDTNVTRILLPAS</sequence>
<evidence type="ECO:0000256" key="1">
    <source>
        <dbReference type="SAM" id="MobiDB-lite"/>
    </source>
</evidence>
<feature type="compositionally biased region" description="Low complexity" evidence="1">
    <location>
        <begin position="31"/>
        <end position="70"/>
    </location>
</feature>
<feature type="signal peptide" evidence="2">
    <location>
        <begin position="1"/>
        <end position="26"/>
    </location>
</feature>
<dbReference type="SUPFAM" id="SSF50998">
    <property type="entry name" value="Quinoprotein alcohol dehydrogenase-like"/>
    <property type="match status" value="1"/>
</dbReference>
<dbReference type="AlphaFoldDB" id="A0A921EMM7"/>
<gene>
    <name evidence="3" type="ORF">K8V15_02035</name>
</gene>
<dbReference type="InterPro" id="IPR011047">
    <property type="entry name" value="Quinoprotein_ADH-like_sf"/>
</dbReference>
<keyword evidence="2" id="KW-0732">Signal</keyword>
<organism evidence="3 4">
    <name type="scientific">Tessaracoccus flavescens</name>
    <dbReference type="NCBI Taxonomy" id="399497"/>
    <lineage>
        <taxon>Bacteria</taxon>
        <taxon>Bacillati</taxon>
        <taxon>Actinomycetota</taxon>
        <taxon>Actinomycetes</taxon>
        <taxon>Propionibacteriales</taxon>
        <taxon>Propionibacteriaceae</taxon>
        <taxon>Tessaracoccus</taxon>
    </lineage>
</organism>
<accession>A0A921EMM7</accession>
<evidence type="ECO:0000313" key="4">
    <source>
        <dbReference type="Proteomes" id="UP000712713"/>
    </source>
</evidence>
<dbReference type="Proteomes" id="UP000712713">
    <property type="component" value="Unassembled WGS sequence"/>
</dbReference>
<feature type="chain" id="PRO_5039085026" evidence="2">
    <location>
        <begin position="27"/>
        <end position="477"/>
    </location>
</feature>
<reference evidence="3" key="1">
    <citation type="journal article" date="2021" name="PeerJ">
        <title>Extensive microbial diversity within the chicken gut microbiome revealed by metagenomics and culture.</title>
        <authorList>
            <person name="Gilroy R."/>
            <person name="Ravi A."/>
            <person name="Getino M."/>
            <person name="Pursley I."/>
            <person name="Horton D.L."/>
            <person name="Alikhan N.F."/>
            <person name="Baker D."/>
            <person name="Gharbi K."/>
            <person name="Hall N."/>
            <person name="Watson M."/>
            <person name="Adriaenssens E.M."/>
            <person name="Foster-Nyarko E."/>
            <person name="Jarju S."/>
            <person name="Secka A."/>
            <person name="Antonio M."/>
            <person name="Oren A."/>
            <person name="Chaudhuri R.R."/>
            <person name="La Ragione R."/>
            <person name="Hildebrand F."/>
            <person name="Pallen M.J."/>
        </authorList>
    </citation>
    <scope>NUCLEOTIDE SEQUENCE</scope>
    <source>
        <strain evidence="3">ChiGjej3B3-7470</strain>
    </source>
</reference>
<reference evidence="3" key="2">
    <citation type="submission" date="2021-09" db="EMBL/GenBank/DDBJ databases">
        <authorList>
            <person name="Gilroy R."/>
        </authorList>
    </citation>
    <scope>NUCLEOTIDE SEQUENCE</scope>
    <source>
        <strain evidence="3">ChiGjej3B3-7470</strain>
    </source>
</reference>
<evidence type="ECO:0000313" key="3">
    <source>
        <dbReference type="EMBL" id="HJE50757.1"/>
    </source>
</evidence>
<comment type="caution">
    <text evidence="3">The sequence shown here is derived from an EMBL/GenBank/DDBJ whole genome shotgun (WGS) entry which is preliminary data.</text>
</comment>
<feature type="region of interest" description="Disordered" evidence="1">
    <location>
        <begin position="27"/>
        <end position="70"/>
    </location>
</feature>
<evidence type="ECO:0000256" key="2">
    <source>
        <dbReference type="SAM" id="SignalP"/>
    </source>
</evidence>
<dbReference type="Gene3D" id="2.130.10.10">
    <property type="entry name" value="YVTN repeat-like/Quinoprotein amine dehydrogenase"/>
    <property type="match status" value="1"/>
</dbReference>
<protein>
    <submittedName>
        <fullName evidence="3">PQQ-like beta-propeller repeat protein</fullName>
    </submittedName>
</protein>
<proteinExistence type="predicted"/>
<dbReference type="InterPro" id="IPR015943">
    <property type="entry name" value="WD40/YVTN_repeat-like_dom_sf"/>
</dbReference>
<name>A0A921EMM7_9ACTN</name>
<dbReference type="PROSITE" id="PS51257">
    <property type="entry name" value="PROKAR_LIPOPROTEIN"/>
    <property type="match status" value="1"/>
</dbReference>
<dbReference type="EMBL" id="DYZF01000047">
    <property type="protein sequence ID" value="HJE50757.1"/>
    <property type="molecule type" value="Genomic_DNA"/>
</dbReference>